<dbReference type="Pfam" id="PF23999">
    <property type="entry name" value="CUSTOS"/>
    <property type="match status" value="1"/>
</dbReference>
<gene>
    <name evidence="8" type="ORF">CAPTEDRAFT_197486</name>
</gene>
<evidence type="ECO:0000256" key="2">
    <source>
        <dbReference type="ARBA" id="ARBA00008632"/>
    </source>
</evidence>
<reference evidence="8 10" key="2">
    <citation type="journal article" date="2013" name="Nature">
        <title>Insights into bilaterian evolution from three spiralian genomes.</title>
        <authorList>
            <person name="Simakov O."/>
            <person name="Marletaz F."/>
            <person name="Cho S.J."/>
            <person name="Edsinger-Gonzales E."/>
            <person name="Havlak P."/>
            <person name="Hellsten U."/>
            <person name="Kuo D.H."/>
            <person name="Larsson T."/>
            <person name="Lv J."/>
            <person name="Arendt D."/>
            <person name="Savage R."/>
            <person name="Osoegawa K."/>
            <person name="de Jong P."/>
            <person name="Grimwood J."/>
            <person name="Chapman J.A."/>
            <person name="Shapiro H."/>
            <person name="Aerts A."/>
            <person name="Otillar R.P."/>
            <person name="Terry A.Y."/>
            <person name="Boore J.L."/>
            <person name="Grigoriev I.V."/>
            <person name="Lindberg D.R."/>
            <person name="Seaver E.C."/>
            <person name="Weisblat D.A."/>
            <person name="Putnam N.H."/>
            <person name="Rokhsar D.S."/>
        </authorList>
    </citation>
    <scope>NUCLEOTIDE SEQUENCE</scope>
    <source>
        <strain evidence="8 10">I ESC-2004</strain>
    </source>
</reference>
<dbReference type="Proteomes" id="UP000014760">
    <property type="component" value="Unassembled WGS sequence"/>
</dbReference>
<feature type="region of interest" description="Disordered" evidence="7">
    <location>
        <begin position="261"/>
        <end position="301"/>
    </location>
</feature>
<protein>
    <recommendedName>
        <fullName evidence="3">Protein CUSTOS</fullName>
    </recommendedName>
</protein>
<evidence type="ECO:0000313" key="9">
    <source>
        <dbReference type="EnsemblMetazoa" id="CapteP197486"/>
    </source>
</evidence>
<evidence type="ECO:0000256" key="1">
    <source>
        <dbReference type="ARBA" id="ARBA00004259"/>
    </source>
</evidence>
<evidence type="ECO:0000256" key="3">
    <source>
        <dbReference type="ARBA" id="ARBA00013465"/>
    </source>
</evidence>
<dbReference type="EMBL" id="KB310915">
    <property type="protein sequence ID" value="ELT90465.1"/>
    <property type="molecule type" value="Genomic_DNA"/>
</dbReference>
<organism evidence="8">
    <name type="scientific">Capitella teleta</name>
    <name type="common">Polychaete worm</name>
    <dbReference type="NCBI Taxonomy" id="283909"/>
    <lineage>
        <taxon>Eukaryota</taxon>
        <taxon>Metazoa</taxon>
        <taxon>Spiralia</taxon>
        <taxon>Lophotrochozoa</taxon>
        <taxon>Annelida</taxon>
        <taxon>Polychaeta</taxon>
        <taxon>Sedentaria</taxon>
        <taxon>Scolecida</taxon>
        <taxon>Capitellidae</taxon>
        <taxon>Capitella</taxon>
    </lineage>
</organism>
<feature type="region of interest" description="Disordered" evidence="7">
    <location>
        <begin position="326"/>
        <end position="422"/>
    </location>
</feature>
<dbReference type="EnsemblMetazoa" id="CapteT197486">
    <property type="protein sequence ID" value="CapteP197486"/>
    <property type="gene ID" value="CapteG197486"/>
</dbReference>
<evidence type="ECO:0000256" key="4">
    <source>
        <dbReference type="ARBA" id="ARBA00022473"/>
    </source>
</evidence>
<comment type="subcellular location">
    <subcellularLocation>
        <location evidence="1">Nucleus envelope</location>
    </subcellularLocation>
</comment>
<comment type="similarity">
    <text evidence="2">Belongs to the CUSTOS family.</text>
</comment>
<evidence type="ECO:0000313" key="10">
    <source>
        <dbReference type="Proteomes" id="UP000014760"/>
    </source>
</evidence>
<dbReference type="STRING" id="283909.R7TH68"/>
<keyword evidence="10" id="KW-1185">Reference proteome</keyword>
<dbReference type="AlphaFoldDB" id="R7TH68"/>
<feature type="compositionally biased region" description="Polar residues" evidence="7">
    <location>
        <begin position="336"/>
        <end position="349"/>
    </location>
</feature>
<dbReference type="Gene3D" id="3.40.1280.30">
    <property type="match status" value="1"/>
</dbReference>
<dbReference type="InterPro" id="IPR026694">
    <property type="entry name" value="CUSTOS"/>
</dbReference>
<feature type="compositionally biased region" description="Basic residues" evidence="7">
    <location>
        <begin position="411"/>
        <end position="422"/>
    </location>
</feature>
<keyword evidence="6" id="KW-0539">Nucleus</keyword>
<keyword evidence="4" id="KW-0217">Developmental protein</keyword>
<reference evidence="10" key="1">
    <citation type="submission" date="2012-12" db="EMBL/GenBank/DDBJ databases">
        <authorList>
            <person name="Hellsten U."/>
            <person name="Grimwood J."/>
            <person name="Chapman J.A."/>
            <person name="Shapiro H."/>
            <person name="Aerts A."/>
            <person name="Otillar R.P."/>
            <person name="Terry A.Y."/>
            <person name="Boore J.L."/>
            <person name="Simakov O."/>
            <person name="Marletaz F."/>
            <person name="Cho S.-J."/>
            <person name="Edsinger-Gonzales E."/>
            <person name="Havlak P."/>
            <person name="Kuo D.-H."/>
            <person name="Larsson T."/>
            <person name="Lv J."/>
            <person name="Arendt D."/>
            <person name="Savage R."/>
            <person name="Osoegawa K."/>
            <person name="de Jong P."/>
            <person name="Lindberg D.R."/>
            <person name="Seaver E.C."/>
            <person name="Weisblat D.A."/>
            <person name="Putnam N.H."/>
            <person name="Grigoriev I.V."/>
            <person name="Rokhsar D.S."/>
        </authorList>
    </citation>
    <scope>NUCLEOTIDE SEQUENCE</scope>
    <source>
        <strain evidence="10">I ESC-2004</strain>
    </source>
</reference>
<keyword evidence="5" id="KW-0879">Wnt signaling pathway</keyword>
<name>R7TH68_CAPTE</name>
<dbReference type="EMBL" id="AMQN01003099">
    <property type="status" value="NOT_ANNOTATED_CDS"/>
    <property type="molecule type" value="Genomic_DNA"/>
</dbReference>
<dbReference type="GO" id="GO:0005635">
    <property type="term" value="C:nuclear envelope"/>
    <property type="evidence" value="ECO:0007669"/>
    <property type="project" value="UniProtKB-SubCell"/>
</dbReference>
<evidence type="ECO:0000313" key="8">
    <source>
        <dbReference type="EMBL" id="ELT90465.1"/>
    </source>
</evidence>
<dbReference type="PANTHER" id="PTHR14482">
    <property type="entry name" value="CHROMOSOME 12 ORF 43 HOMOLOG"/>
    <property type="match status" value="1"/>
</dbReference>
<dbReference type="FunCoup" id="R7TH68">
    <property type="interactions" value="1239"/>
</dbReference>
<sequence length="422" mass="47967">MEHEATSAIQELSEEEDFKLRVIQLHYDTLKHCVPSATIPTVMTDAMLMYMLQNYGESEESRLWGFVQMKRNMERLPKVLRTPVIPDKEPAKITKGTLGPLSNTIVLFDRKRMVAHCYNEVCFNMTQRPPIVIDFTYSVAKKWNSVHGEVNDCFRDNLIRRTPHFFQLCNIPQDDEFSPMRERLMENLGPECPYLVTDKSYTDLHPKEKLIYMTNASLNILETYDPDAVYVFANSQRLASLPKDKILLDVEKRGIRTARIPEPRELLKSPGTSNNAEASIKPSKRPSFRSEEEEDALGLSPSYRAHVASKLSSILDDQIEEMLNKSSNHEEDSDADSNSGFRLFATSTGKAPAPVVTTQRRRKISSSSDSDLENARLAEAAVSSDMILAGSSMSSTKIVEENKEVIEEPKKKKIKKKKKKKD</sequence>
<evidence type="ECO:0000256" key="6">
    <source>
        <dbReference type="ARBA" id="ARBA00023242"/>
    </source>
</evidence>
<accession>R7TH68</accession>
<reference evidence="9" key="3">
    <citation type="submission" date="2015-06" db="UniProtKB">
        <authorList>
            <consortium name="EnsemblMetazoa"/>
        </authorList>
    </citation>
    <scope>IDENTIFICATION</scope>
</reference>
<dbReference type="OMA" id="GHNTMIV"/>
<dbReference type="OrthoDB" id="278300at2759"/>
<feature type="compositionally biased region" description="Basic and acidic residues" evidence="7">
    <location>
        <begin position="398"/>
        <end position="410"/>
    </location>
</feature>
<evidence type="ECO:0000256" key="5">
    <source>
        <dbReference type="ARBA" id="ARBA00022687"/>
    </source>
</evidence>
<evidence type="ECO:0000256" key="7">
    <source>
        <dbReference type="SAM" id="MobiDB-lite"/>
    </source>
</evidence>
<dbReference type="InterPro" id="IPR038459">
    <property type="entry name" value="MT_TRM10-typ_sf"/>
</dbReference>
<dbReference type="PANTHER" id="PTHR14482:SF0">
    <property type="entry name" value="PROTEIN CUSTOS"/>
    <property type="match status" value="1"/>
</dbReference>
<dbReference type="HOGENOM" id="CLU_650916_0_0_1"/>
<dbReference type="GO" id="GO:0016055">
    <property type="term" value="P:Wnt signaling pathway"/>
    <property type="evidence" value="ECO:0007669"/>
    <property type="project" value="UniProtKB-KW"/>
</dbReference>
<proteinExistence type="inferred from homology"/>